<dbReference type="AlphaFoldDB" id="A0A1B6EIR0"/>
<dbReference type="InterPro" id="IPR023415">
    <property type="entry name" value="LDLR_class-A_CS"/>
</dbReference>
<dbReference type="SUPFAM" id="SSF50494">
    <property type="entry name" value="Trypsin-like serine proteases"/>
    <property type="match status" value="1"/>
</dbReference>
<dbReference type="InterPro" id="IPR001254">
    <property type="entry name" value="Trypsin_dom"/>
</dbReference>
<organism evidence="4">
    <name type="scientific">Cuerna arida</name>
    <dbReference type="NCBI Taxonomy" id="1464854"/>
    <lineage>
        <taxon>Eukaryota</taxon>
        <taxon>Metazoa</taxon>
        <taxon>Ecdysozoa</taxon>
        <taxon>Arthropoda</taxon>
        <taxon>Hexapoda</taxon>
        <taxon>Insecta</taxon>
        <taxon>Pterygota</taxon>
        <taxon>Neoptera</taxon>
        <taxon>Paraneoptera</taxon>
        <taxon>Hemiptera</taxon>
        <taxon>Auchenorrhyncha</taxon>
        <taxon>Membracoidea</taxon>
        <taxon>Cicadellidae</taxon>
        <taxon>Cicadellinae</taxon>
        <taxon>Proconiini</taxon>
        <taxon>Cuerna</taxon>
    </lineage>
</organism>
<feature type="disulfide bond" evidence="2">
    <location>
        <begin position="172"/>
        <end position="184"/>
    </location>
</feature>
<sequence length="645" mass="71219">ELQSVMCASVSVNVVVLVVLASLNHFTVANTNITSHPLYQRFRRQSSCSRLQYKCANGDCIPSYSVCDGSKECSDGSDETRTACTAIRIRCPMLAFECAYGACIDREQKCDGKEDCADGSDEVCTRPSPSCPERQFQCSNGECIDQYSMCDGVIDCSDRSDETRNLCKNLKCAASSFQCEYGACLEMSVRCNKKQECHDGSDEAGCATTDSPPITVNPINPGNVGNSCILPQHPQNGFYVSSQCGSGDSRTACRNIPGTPVPDKWLLEYKCHANFDVSSSDSNEYSVCSEGEWKNPLDCIKLCPPLVDISMKIDCEYDGREVPCTKRMKPNTTASASCKQHYREIYLRQYSNLTCLANGDWSHRLFYCAPDCGVSTGVKVLTPLILHGSSTRQGEFPWIVGLYYMSNQHNKWEQKCGGTLITPHIVLTAAHCLLNEVTGSLREPEDIKIGLGKYYRDYYKEENYSVVADVREIVVPRFYSGRASFFALDIGLIDLKTSIQVTAYIMPACVDWQATITINTGTIGYVAGWGATETDVSSEVVLTTNLTYLDNGECIRSVRNAFQKLVTHDKFCGKSMENGGQVAPGDSGGGLTIVEKGLHFVFGVVSTKIAQETAISLFTDLSNVEHRSWLEEQKNRFERLHIELS</sequence>
<name>A0A1B6EIR0_9HEMI</name>
<dbReference type="InterPro" id="IPR002172">
    <property type="entry name" value="LDrepeatLR_classA_rpt"/>
</dbReference>
<evidence type="ECO:0000259" key="3">
    <source>
        <dbReference type="PROSITE" id="PS50240"/>
    </source>
</evidence>
<dbReference type="SMART" id="SM00020">
    <property type="entry name" value="Tryp_SPc"/>
    <property type="match status" value="1"/>
</dbReference>
<dbReference type="InterPro" id="IPR043504">
    <property type="entry name" value="Peptidase_S1_PA_chymotrypsin"/>
</dbReference>
<dbReference type="PROSITE" id="PS50068">
    <property type="entry name" value="LDLRA_2"/>
    <property type="match status" value="4"/>
</dbReference>
<feature type="non-terminal residue" evidence="4">
    <location>
        <position position="1"/>
    </location>
</feature>
<dbReference type="Pfam" id="PF00057">
    <property type="entry name" value="Ldl_recept_a"/>
    <property type="match status" value="4"/>
</dbReference>
<dbReference type="PRINTS" id="PR00261">
    <property type="entry name" value="LDLRECEPTOR"/>
</dbReference>
<evidence type="ECO:0000256" key="2">
    <source>
        <dbReference type="PROSITE-ProRule" id="PRU00124"/>
    </source>
</evidence>
<dbReference type="SMART" id="SM00192">
    <property type="entry name" value="LDLa"/>
    <property type="match status" value="4"/>
</dbReference>
<dbReference type="FunFam" id="2.40.10.10:FF:000068">
    <property type="entry name" value="transmembrane protease serine 2"/>
    <property type="match status" value="1"/>
</dbReference>
<dbReference type="InterPro" id="IPR036055">
    <property type="entry name" value="LDL_receptor-like_sf"/>
</dbReference>
<evidence type="ECO:0000256" key="1">
    <source>
        <dbReference type="ARBA" id="ARBA00023157"/>
    </source>
</evidence>
<dbReference type="PANTHER" id="PTHR24252:SF7">
    <property type="entry name" value="HYALIN"/>
    <property type="match status" value="1"/>
</dbReference>
<dbReference type="InterPro" id="IPR009003">
    <property type="entry name" value="Peptidase_S1_PA"/>
</dbReference>
<dbReference type="CDD" id="cd00190">
    <property type="entry name" value="Tryp_SPc"/>
    <property type="match status" value="1"/>
</dbReference>
<feature type="disulfide bond" evidence="2">
    <location>
        <begin position="98"/>
        <end position="116"/>
    </location>
</feature>
<dbReference type="Pfam" id="PF00089">
    <property type="entry name" value="Trypsin"/>
    <property type="match status" value="1"/>
</dbReference>
<keyword evidence="1 2" id="KW-1015">Disulfide bond</keyword>
<dbReference type="InterPro" id="IPR018114">
    <property type="entry name" value="TRYPSIN_HIS"/>
</dbReference>
<proteinExistence type="predicted"/>
<gene>
    <name evidence="4" type="ORF">g.23401</name>
</gene>
<dbReference type="GO" id="GO:0004252">
    <property type="term" value="F:serine-type endopeptidase activity"/>
    <property type="evidence" value="ECO:0007669"/>
    <property type="project" value="InterPro"/>
</dbReference>
<dbReference type="Gene3D" id="4.10.400.10">
    <property type="entry name" value="Low-density Lipoprotein Receptor"/>
    <property type="match status" value="4"/>
</dbReference>
<dbReference type="CDD" id="cd00112">
    <property type="entry name" value="LDLa"/>
    <property type="match status" value="4"/>
</dbReference>
<reference evidence="4" key="1">
    <citation type="submission" date="2015-11" db="EMBL/GenBank/DDBJ databases">
        <title>De novo transcriptome assembly of four potential Pierce s Disease insect vectors from Arizona vineyards.</title>
        <authorList>
            <person name="Tassone E.E."/>
        </authorList>
    </citation>
    <scope>NUCLEOTIDE SEQUENCE</scope>
</reference>
<dbReference type="PROSITE" id="PS00134">
    <property type="entry name" value="TRYPSIN_HIS"/>
    <property type="match status" value="1"/>
</dbReference>
<dbReference type="Gene3D" id="2.40.10.10">
    <property type="entry name" value="Trypsin-like serine proteases"/>
    <property type="match status" value="1"/>
</dbReference>
<feature type="disulfide bond" evidence="2">
    <location>
        <begin position="131"/>
        <end position="143"/>
    </location>
</feature>
<dbReference type="PANTHER" id="PTHR24252">
    <property type="entry name" value="ACROSIN-RELATED"/>
    <property type="match status" value="1"/>
</dbReference>
<feature type="domain" description="Peptidase S1" evidence="3">
    <location>
        <begin position="385"/>
        <end position="635"/>
    </location>
</feature>
<dbReference type="SUPFAM" id="SSF57424">
    <property type="entry name" value="LDL receptor-like module"/>
    <property type="match status" value="4"/>
</dbReference>
<dbReference type="PROSITE" id="PS50240">
    <property type="entry name" value="TRYPSIN_DOM"/>
    <property type="match status" value="1"/>
</dbReference>
<feature type="disulfide bond" evidence="2">
    <location>
        <begin position="191"/>
        <end position="206"/>
    </location>
</feature>
<accession>A0A1B6EIR0</accession>
<feature type="disulfide bond" evidence="2">
    <location>
        <begin position="48"/>
        <end position="60"/>
    </location>
</feature>
<comment type="caution">
    <text evidence="2">Lacks conserved residue(s) required for the propagation of feature annotation.</text>
</comment>
<dbReference type="EMBL" id="GECZ01031964">
    <property type="protein sequence ID" value="JAS37805.1"/>
    <property type="molecule type" value="Transcribed_RNA"/>
</dbReference>
<feature type="disulfide bond" evidence="2">
    <location>
        <begin position="91"/>
        <end position="103"/>
    </location>
</feature>
<evidence type="ECO:0000313" key="4">
    <source>
        <dbReference type="EMBL" id="JAS37805.1"/>
    </source>
</evidence>
<feature type="disulfide bond" evidence="2">
    <location>
        <begin position="138"/>
        <end position="156"/>
    </location>
</feature>
<protein>
    <recommendedName>
        <fullName evidence="3">Peptidase S1 domain-containing protein</fullName>
    </recommendedName>
</protein>
<feature type="disulfide bond" evidence="2">
    <location>
        <begin position="55"/>
        <end position="73"/>
    </location>
</feature>
<dbReference type="GO" id="GO:0006508">
    <property type="term" value="P:proteolysis"/>
    <property type="evidence" value="ECO:0007669"/>
    <property type="project" value="InterPro"/>
</dbReference>
<dbReference type="PROSITE" id="PS01209">
    <property type="entry name" value="LDLRA_1"/>
    <property type="match status" value="3"/>
</dbReference>
<feature type="disulfide bond" evidence="2">
    <location>
        <begin position="179"/>
        <end position="197"/>
    </location>
</feature>